<feature type="compositionally biased region" description="Basic and acidic residues" evidence="1">
    <location>
        <begin position="280"/>
        <end position="301"/>
    </location>
</feature>
<evidence type="ECO:0000313" key="2">
    <source>
        <dbReference type="EMBL" id="VAW05593.1"/>
    </source>
</evidence>
<dbReference type="EMBL" id="UOEJ01000214">
    <property type="protein sequence ID" value="VAW05593.1"/>
    <property type="molecule type" value="Genomic_DNA"/>
</dbReference>
<evidence type="ECO:0008006" key="3">
    <source>
        <dbReference type="Google" id="ProtNLM"/>
    </source>
</evidence>
<protein>
    <recommendedName>
        <fullName evidence="3">DUF4437 domain-containing protein</fullName>
    </recommendedName>
</protein>
<dbReference type="InterPro" id="IPR011051">
    <property type="entry name" value="RmlC_Cupin_sf"/>
</dbReference>
<sequence>MARPHIEPFVELNESYKNFTLPGFTPSGSHFKVLSLDTDVGSCTLKMRFDGGYSRKPGMSYSDVEIFVLNGMMKVGDQFCGEGHYLFIPAGYAMGAIDVPQGCELLVMYNDAEPSFLESDTHHPLCLKEGYVTVNGYEDAPWAPGNLVTPSVASGCLIKVLRYDVLTEAISFLYCMTPQFMQDNISYHDCAEESYHIWGESWMMQFGELPTGGYFWRPPYINHGSFRSKLGTIAFGRTDSKLHNYFHFNPWSNPDENKLRAAAHLYRQRPQLYQWTASDGHNHPHGPPDFEHPHYHDDPQVKHTHGKHDHPHHHHHHDHD</sequence>
<dbReference type="InterPro" id="IPR028013">
    <property type="entry name" value="DUF4437"/>
</dbReference>
<name>A0A3B0SMX2_9ZZZZ</name>
<feature type="compositionally biased region" description="Basic residues" evidence="1">
    <location>
        <begin position="302"/>
        <end position="320"/>
    </location>
</feature>
<evidence type="ECO:0000256" key="1">
    <source>
        <dbReference type="SAM" id="MobiDB-lite"/>
    </source>
</evidence>
<reference evidence="2" key="1">
    <citation type="submission" date="2018-06" db="EMBL/GenBank/DDBJ databases">
        <authorList>
            <person name="Zhirakovskaya E."/>
        </authorList>
    </citation>
    <scope>NUCLEOTIDE SEQUENCE</scope>
</reference>
<feature type="region of interest" description="Disordered" evidence="1">
    <location>
        <begin position="276"/>
        <end position="320"/>
    </location>
</feature>
<dbReference type="Pfam" id="PF14499">
    <property type="entry name" value="DUF4437"/>
    <property type="match status" value="1"/>
</dbReference>
<dbReference type="AlphaFoldDB" id="A0A3B0SMX2"/>
<gene>
    <name evidence="2" type="ORF">MNBD_ALPHA01-2440</name>
</gene>
<accession>A0A3B0SMX2</accession>
<proteinExistence type="predicted"/>
<dbReference type="Gene3D" id="2.60.120.10">
    <property type="entry name" value="Jelly Rolls"/>
    <property type="match status" value="1"/>
</dbReference>
<dbReference type="InterPro" id="IPR014710">
    <property type="entry name" value="RmlC-like_jellyroll"/>
</dbReference>
<dbReference type="SUPFAM" id="SSF51182">
    <property type="entry name" value="RmlC-like cupins"/>
    <property type="match status" value="1"/>
</dbReference>
<organism evidence="2">
    <name type="scientific">hydrothermal vent metagenome</name>
    <dbReference type="NCBI Taxonomy" id="652676"/>
    <lineage>
        <taxon>unclassified sequences</taxon>
        <taxon>metagenomes</taxon>
        <taxon>ecological metagenomes</taxon>
    </lineage>
</organism>